<dbReference type="Proteomes" id="UP000297777">
    <property type="component" value="Unassembled WGS sequence"/>
</dbReference>
<name>A0A4Z1F5Y8_9HELO</name>
<dbReference type="AlphaFoldDB" id="A0A4Z1F5Y8"/>
<accession>A0A4Z1F5Y8</accession>
<protein>
    <submittedName>
        <fullName evidence="2">Uncharacterized protein</fullName>
    </submittedName>
</protein>
<dbReference type="EMBL" id="PQXH01000026">
    <property type="protein sequence ID" value="TGO16617.1"/>
    <property type="molecule type" value="Genomic_DNA"/>
</dbReference>
<keyword evidence="3" id="KW-1185">Reference proteome</keyword>
<evidence type="ECO:0000256" key="1">
    <source>
        <dbReference type="SAM" id="MobiDB-lite"/>
    </source>
</evidence>
<sequence>MASRGSSMSLPSTKKTMVDSSINDERDLEAVVKEVWTILEILDYRFRVLTPSIEILECKEMNIIQYNRNCEGLSSM</sequence>
<feature type="region of interest" description="Disordered" evidence="1">
    <location>
        <begin position="1"/>
        <end position="20"/>
    </location>
</feature>
<gene>
    <name evidence="2" type="ORF">BTUL_0026g00710</name>
</gene>
<evidence type="ECO:0000313" key="3">
    <source>
        <dbReference type="Proteomes" id="UP000297777"/>
    </source>
</evidence>
<reference evidence="2 3" key="1">
    <citation type="submission" date="2017-12" db="EMBL/GenBank/DDBJ databases">
        <title>Comparative genomics of Botrytis spp.</title>
        <authorList>
            <person name="Valero-Jimenez C.A."/>
            <person name="Tapia P."/>
            <person name="Veloso J."/>
            <person name="Silva-Moreno E."/>
            <person name="Staats M."/>
            <person name="Valdes J.H."/>
            <person name="Van Kan J.A.L."/>
        </authorList>
    </citation>
    <scope>NUCLEOTIDE SEQUENCE [LARGE SCALE GENOMIC DNA]</scope>
    <source>
        <strain evidence="2 3">Bt9001</strain>
    </source>
</reference>
<proteinExistence type="predicted"/>
<comment type="caution">
    <text evidence="2">The sequence shown here is derived from an EMBL/GenBank/DDBJ whole genome shotgun (WGS) entry which is preliminary data.</text>
</comment>
<organism evidence="2 3">
    <name type="scientific">Botrytis tulipae</name>
    <dbReference type="NCBI Taxonomy" id="87230"/>
    <lineage>
        <taxon>Eukaryota</taxon>
        <taxon>Fungi</taxon>
        <taxon>Dikarya</taxon>
        <taxon>Ascomycota</taxon>
        <taxon>Pezizomycotina</taxon>
        <taxon>Leotiomycetes</taxon>
        <taxon>Helotiales</taxon>
        <taxon>Sclerotiniaceae</taxon>
        <taxon>Botrytis</taxon>
    </lineage>
</organism>
<evidence type="ECO:0000313" key="2">
    <source>
        <dbReference type="EMBL" id="TGO16617.1"/>
    </source>
</evidence>